<name>A0ABW5J2A9_9BACT</name>
<dbReference type="InterPro" id="IPR036388">
    <property type="entry name" value="WH-like_DNA-bd_sf"/>
</dbReference>
<dbReference type="Pfam" id="PF17783">
    <property type="entry name" value="WHD_CvfB"/>
    <property type="match status" value="1"/>
</dbReference>
<dbReference type="Gene3D" id="2.40.50.140">
    <property type="entry name" value="Nucleic acid-binding proteins"/>
    <property type="match status" value="2"/>
</dbReference>
<dbReference type="PIRSF" id="PIRSF012524">
    <property type="entry name" value="YitL_S1"/>
    <property type="match status" value="1"/>
</dbReference>
<feature type="domain" description="S1 motif" evidence="2">
    <location>
        <begin position="144"/>
        <end position="206"/>
    </location>
</feature>
<sequence>MFNLGVKNTLRILRGTSVGMYLGDDEGNDVLLPKKYIPDDVIVGDDIEVFIYRDSEDRIIATTLEPKVQLDGFAYLQVMAVTGIGAFLDWGLEKDLFVPFKEQNKKLATGDWCAVYVYLDEETDRLVGSCKVNKFFEKEDIQLEIGQEVDLLVFEETNLGLNVVINNKYKGLIYENEIFQRIKLGTRTKGYIKNIREDKLIDVSLQKQGYANIEPNAEKILEKLKANNGFLDVTDKSDANYIMYQLEMSKKTFKKAVGGLYKQRLIRIEDDGIYLAE</sequence>
<keyword evidence="4" id="KW-1185">Reference proteome</keyword>
<feature type="domain" description="S1 motif" evidence="2">
    <location>
        <begin position="69"/>
        <end position="131"/>
    </location>
</feature>
<dbReference type="Pfam" id="PF13509">
    <property type="entry name" value="S1_2"/>
    <property type="match status" value="2"/>
</dbReference>
<protein>
    <submittedName>
        <fullName evidence="3">S1 RNA-binding domain-containing protein</fullName>
    </submittedName>
</protein>
<dbReference type="SMART" id="SM00316">
    <property type="entry name" value="S1"/>
    <property type="match status" value="3"/>
</dbReference>
<accession>A0ABW5J2A9</accession>
<feature type="domain" description="S1 motif" evidence="2">
    <location>
        <begin position="3"/>
        <end position="64"/>
    </location>
</feature>
<dbReference type="InterPro" id="IPR014464">
    <property type="entry name" value="CvfB_fam"/>
</dbReference>
<dbReference type="InterPro" id="IPR003029">
    <property type="entry name" value="S1_domain"/>
</dbReference>
<comment type="caution">
    <text evidence="3">The sequence shown here is derived from an EMBL/GenBank/DDBJ whole genome shotgun (WGS) entry which is preliminary data.</text>
</comment>
<evidence type="ECO:0000313" key="3">
    <source>
        <dbReference type="EMBL" id="MFD2519795.1"/>
    </source>
</evidence>
<evidence type="ECO:0000256" key="1">
    <source>
        <dbReference type="PIRNR" id="PIRNR012524"/>
    </source>
</evidence>
<dbReference type="Proteomes" id="UP001597510">
    <property type="component" value="Unassembled WGS sequence"/>
</dbReference>
<dbReference type="PANTHER" id="PTHR37296">
    <property type="entry name" value="CONSERVED VIRULENCE FACTOR B"/>
    <property type="match status" value="1"/>
</dbReference>
<dbReference type="Gene3D" id="1.10.10.10">
    <property type="entry name" value="Winged helix-like DNA-binding domain superfamily/Winged helix DNA-binding domain"/>
    <property type="match status" value="1"/>
</dbReference>
<dbReference type="RefSeq" id="WP_340236351.1">
    <property type="nucleotide sequence ID" value="NZ_JBBEWC010000006.1"/>
</dbReference>
<reference evidence="4" key="1">
    <citation type="journal article" date="2019" name="Int. J. Syst. Evol. Microbiol.">
        <title>The Global Catalogue of Microorganisms (GCM) 10K type strain sequencing project: providing services to taxonomists for standard genome sequencing and annotation.</title>
        <authorList>
            <consortium name="The Broad Institute Genomics Platform"/>
            <consortium name="The Broad Institute Genome Sequencing Center for Infectious Disease"/>
            <person name="Wu L."/>
            <person name="Ma J."/>
        </authorList>
    </citation>
    <scope>NUCLEOTIDE SEQUENCE [LARGE SCALE GENOMIC DNA]</scope>
    <source>
        <strain evidence="4">KCTC 52344</strain>
    </source>
</reference>
<comment type="similarity">
    <text evidence="1">Belongs to the CvfB family.</text>
</comment>
<dbReference type="PANTHER" id="PTHR37296:SF1">
    <property type="entry name" value="CONSERVED VIRULENCE FACTOR B"/>
    <property type="match status" value="1"/>
</dbReference>
<dbReference type="EMBL" id="JBHULC010000003">
    <property type="protein sequence ID" value="MFD2519795.1"/>
    <property type="molecule type" value="Genomic_DNA"/>
</dbReference>
<dbReference type="InterPro" id="IPR040764">
    <property type="entry name" value="CvfB_WH"/>
</dbReference>
<dbReference type="InterPro" id="IPR039566">
    <property type="entry name" value="CvfB_S1_st"/>
</dbReference>
<proteinExistence type="inferred from homology"/>
<dbReference type="InterPro" id="IPR012340">
    <property type="entry name" value="NA-bd_OB-fold"/>
</dbReference>
<evidence type="ECO:0000313" key="4">
    <source>
        <dbReference type="Proteomes" id="UP001597510"/>
    </source>
</evidence>
<evidence type="ECO:0000259" key="2">
    <source>
        <dbReference type="SMART" id="SM00316"/>
    </source>
</evidence>
<gene>
    <name evidence="3" type="ORF">ACFSR2_02795</name>
</gene>
<organism evidence="3 4">
    <name type="scientific">Emticicia soli</name>
    <dbReference type="NCBI Taxonomy" id="2027878"/>
    <lineage>
        <taxon>Bacteria</taxon>
        <taxon>Pseudomonadati</taxon>
        <taxon>Bacteroidota</taxon>
        <taxon>Cytophagia</taxon>
        <taxon>Cytophagales</taxon>
        <taxon>Leadbetterellaceae</taxon>
        <taxon>Emticicia</taxon>
    </lineage>
</organism>